<evidence type="ECO:0000259" key="6">
    <source>
        <dbReference type="PROSITE" id="PS50011"/>
    </source>
</evidence>
<dbReference type="GO" id="GO:0004674">
    <property type="term" value="F:protein serine/threonine kinase activity"/>
    <property type="evidence" value="ECO:0007669"/>
    <property type="project" value="UniProtKB-EC"/>
</dbReference>
<keyword evidence="5" id="KW-0067">ATP-binding</keyword>
<dbReference type="PROSITE" id="PS00108">
    <property type="entry name" value="PROTEIN_KINASE_ST"/>
    <property type="match status" value="1"/>
</dbReference>
<proteinExistence type="predicted"/>
<reference evidence="7 8" key="1">
    <citation type="submission" date="2016-06" db="EMBL/GenBank/DDBJ databases">
        <authorList>
            <person name="Kjaerup R.B."/>
            <person name="Dalgaard T.S."/>
            <person name="Juul-Madsen H.R."/>
        </authorList>
    </citation>
    <scope>NUCLEOTIDE SEQUENCE [LARGE SCALE GENOMIC DNA]</scope>
</reference>
<dbReference type="SMART" id="SM00220">
    <property type="entry name" value="S_TKc"/>
    <property type="match status" value="1"/>
</dbReference>
<evidence type="ECO:0000313" key="7">
    <source>
        <dbReference type="EMBL" id="SMQ45088.1"/>
    </source>
</evidence>
<organism evidence="7 8">
    <name type="scientific">Zymoseptoria tritici (strain ST99CH_3D7)</name>
    <dbReference type="NCBI Taxonomy" id="1276538"/>
    <lineage>
        <taxon>Eukaryota</taxon>
        <taxon>Fungi</taxon>
        <taxon>Dikarya</taxon>
        <taxon>Ascomycota</taxon>
        <taxon>Pezizomycotina</taxon>
        <taxon>Dothideomycetes</taxon>
        <taxon>Dothideomycetidae</taxon>
        <taxon>Mycosphaerellales</taxon>
        <taxon>Mycosphaerellaceae</taxon>
        <taxon>Zymoseptoria</taxon>
    </lineage>
</organism>
<feature type="domain" description="Protein kinase" evidence="6">
    <location>
        <begin position="47"/>
        <end position="322"/>
    </location>
</feature>
<evidence type="ECO:0000256" key="1">
    <source>
        <dbReference type="ARBA" id="ARBA00012513"/>
    </source>
</evidence>
<dbReference type="InterPro" id="IPR008271">
    <property type="entry name" value="Ser/Thr_kinase_AS"/>
</dbReference>
<name>A0A1X7RCD7_ZYMT9</name>
<dbReference type="Pfam" id="PF00069">
    <property type="entry name" value="Pkinase"/>
    <property type="match status" value="1"/>
</dbReference>
<sequence length="330" mass="36944">MAFPRDVRFHAMPGQRLGQIPPPVRANTARQEYQGRSARNSRVEKDYATVKDLAAGGMSMAITLVERKTTKTLYVRKTIEIVKDYESRVRAEIRVLERISKDRTRTNINKMVEYDLHHKEGFCHLVLDYCDGGNLHQKINETHAQGHVFTESYVWNVLAAGCSALMFLHVGLTDPSQRRDPSWDSILHLDIKPANVFLDSHGGPGHLPRVVLGDFGCAVQASDILRKIEPSMTRPGSTPGWCPPEESFVTYGVHTDLWLLGALIQVTCMLDMAPHPARLEGDSPCTSAYSRDLNSLVSGLVVPEPRRRTMAHRIVGQAEQGLRDALSRKE</sequence>
<dbReference type="InterPro" id="IPR011009">
    <property type="entry name" value="Kinase-like_dom_sf"/>
</dbReference>
<dbReference type="AlphaFoldDB" id="A0A1X7RCD7"/>
<evidence type="ECO:0000256" key="5">
    <source>
        <dbReference type="ARBA" id="ARBA00022840"/>
    </source>
</evidence>
<dbReference type="PANTHER" id="PTHR43671:SF13">
    <property type="entry name" value="SERINE_THREONINE-PROTEIN KINASE NEK2"/>
    <property type="match status" value="1"/>
</dbReference>
<evidence type="ECO:0000256" key="4">
    <source>
        <dbReference type="ARBA" id="ARBA00022777"/>
    </source>
</evidence>
<keyword evidence="2" id="KW-0808">Transferase</keyword>
<dbReference type="EMBL" id="LT853692">
    <property type="protein sequence ID" value="SMQ45088.1"/>
    <property type="molecule type" value="Genomic_DNA"/>
</dbReference>
<protein>
    <recommendedName>
        <fullName evidence="1">non-specific serine/threonine protein kinase</fullName>
        <ecNumber evidence="1">2.7.11.1</ecNumber>
    </recommendedName>
</protein>
<keyword evidence="8" id="KW-1185">Reference proteome</keyword>
<dbReference type="EC" id="2.7.11.1" evidence="1"/>
<dbReference type="Proteomes" id="UP000215127">
    <property type="component" value="Chromosome 1"/>
</dbReference>
<evidence type="ECO:0000256" key="3">
    <source>
        <dbReference type="ARBA" id="ARBA00022741"/>
    </source>
</evidence>
<evidence type="ECO:0000256" key="2">
    <source>
        <dbReference type="ARBA" id="ARBA00022679"/>
    </source>
</evidence>
<dbReference type="PROSITE" id="PS50011">
    <property type="entry name" value="PROTEIN_KINASE_DOM"/>
    <property type="match status" value="1"/>
</dbReference>
<dbReference type="InterPro" id="IPR050660">
    <property type="entry name" value="NEK_Ser/Thr_kinase"/>
</dbReference>
<dbReference type="PANTHER" id="PTHR43671">
    <property type="entry name" value="SERINE/THREONINE-PROTEIN KINASE NEK"/>
    <property type="match status" value="1"/>
</dbReference>
<gene>
    <name evidence="7" type="ORF">ZT3D7_G232</name>
</gene>
<keyword evidence="3" id="KW-0547">Nucleotide-binding</keyword>
<keyword evidence="4" id="KW-0418">Kinase</keyword>
<dbReference type="InterPro" id="IPR000719">
    <property type="entry name" value="Prot_kinase_dom"/>
</dbReference>
<dbReference type="GO" id="GO:0005524">
    <property type="term" value="F:ATP binding"/>
    <property type="evidence" value="ECO:0007669"/>
    <property type="project" value="UniProtKB-KW"/>
</dbReference>
<accession>A0A1X7RCD7</accession>
<dbReference type="Gene3D" id="1.10.510.10">
    <property type="entry name" value="Transferase(Phosphotransferase) domain 1"/>
    <property type="match status" value="1"/>
</dbReference>
<dbReference type="STRING" id="1276538.A0A1X7RCD7"/>
<dbReference type="SUPFAM" id="SSF56112">
    <property type="entry name" value="Protein kinase-like (PK-like)"/>
    <property type="match status" value="1"/>
</dbReference>
<evidence type="ECO:0000313" key="8">
    <source>
        <dbReference type="Proteomes" id="UP000215127"/>
    </source>
</evidence>